<evidence type="ECO:0000256" key="1">
    <source>
        <dbReference type="ARBA" id="ARBA00022605"/>
    </source>
</evidence>
<feature type="binding site" evidence="6">
    <location>
        <position position="103"/>
    </location>
    <ligand>
        <name>Zn(2+)</name>
        <dbReference type="ChEBI" id="CHEBI:29105"/>
    </ligand>
</feature>
<comment type="cofactor">
    <cofactor evidence="6">
        <name>Zn(2+)</name>
        <dbReference type="ChEBI" id="CHEBI:29105"/>
    </cofactor>
    <text evidence="6">Binds 1 zinc ion per subunit.</text>
</comment>
<dbReference type="InterPro" id="IPR017714">
    <property type="entry name" value="MethylthioRu-1-P_deHdtase_MtnB"/>
</dbReference>
<dbReference type="HAMAP" id="MF_01677">
    <property type="entry name" value="Salvage_MtnB"/>
    <property type="match status" value="1"/>
</dbReference>
<reference evidence="8 9" key="1">
    <citation type="submission" date="2019-07" db="EMBL/GenBank/DDBJ databases">
        <title>Whole genome shotgun sequence of Aneurinibacillus danicus NBRC 102444.</title>
        <authorList>
            <person name="Hosoyama A."/>
            <person name="Uohara A."/>
            <person name="Ohji S."/>
            <person name="Ichikawa N."/>
        </authorList>
    </citation>
    <scope>NUCLEOTIDE SEQUENCE [LARGE SCALE GENOMIC DNA]</scope>
    <source>
        <strain evidence="8 9">NBRC 102444</strain>
    </source>
</reference>
<dbReference type="PANTHER" id="PTHR10640">
    <property type="entry name" value="METHYLTHIORIBULOSE-1-PHOSPHATE DEHYDRATASE"/>
    <property type="match status" value="1"/>
</dbReference>
<dbReference type="NCBIfam" id="NF005244">
    <property type="entry name" value="PRK06754.1"/>
    <property type="match status" value="1"/>
</dbReference>
<dbReference type="Pfam" id="PF00596">
    <property type="entry name" value="Aldolase_II"/>
    <property type="match status" value="1"/>
</dbReference>
<evidence type="ECO:0000256" key="3">
    <source>
        <dbReference type="ARBA" id="ARBA00022833"/>
    </source>
</evidence>
<accession>A0A511VBT6</accession>
<keyword evidence="4 6" id="KW-0486">Methionine biosynthesis</keyword>
<comment type="caution">
    <text evidence="8">The sequence shown here is derived from an EMBL/GenBank/DDBJ whole genome shotgun (WGS) entry which is preliminary data.</text>
</comment>
<dbReference type="GO" id="GO:0008270">
    <property type="term" value="F:zinc ion binding"/>
    <property type="evidence" value="ECO:0007669"/>
    <property type="project" value="UniProtKB-UniRule"/>
</dbReference>
<proteinExistence type="inferred from homology"/>
<comment type="function">
    <text evidence="6">Catalyzes the dehydration of methylthioribulose-1-phosphate (MTRu-1-P) into 2,3-diketo-5-methylthiopentyl-1-phosphate (DK-MTP-1-P).</text>
</comment>
<dbReference type="UniPathway" id="UPA00904">
    <property type="reaction ID" value="UER00875"/>
</dbReference>
<protein>
    <recommendedName>
        <fullName evidence="6">Methylthioribulose-1-phosphate dehydratase</fullName>
        <shortName evidence="6">MTRu-1-P dehydratase</shortName>
        <ecNumber evidence="6">4.2.1.109</ecNumber>
    </recommendedName>
</protein>
<evidence type="ECO:0000256" key="4">
    <source>
        <dbReference type="ARBA" id="ARBA00023167"/>
    </source>
</evidence>
<comment type="catalytic activity">
    <reaction evidence="6">
        <text>5-(methylsulfanyl)-D-ribulose 1-phosphate = 5-methylsulfanyl-2,3-dioxopentyl phosphate + H2O</text>
        <dbReference type="Rhea" id="RHEA:15549"/>
        <dbReference type="ChEBI" id="CHEBI:15377"/>
        <dbReference type="ChEBI" id="CHEBI:58548"/>
        <dbReference type="ChEBI" id="CHEBI:58828"/>
        <dbReference type="EC" id="4.2.1.109"/>
    </reaction>
</comment>
<evidence type="ECO:0000256" key="2">
    <source>
        <dbReference type="ARBA" id="ARBA00022723"/>
    </source>
</evidence>
<evidence type="ECO:0000256" key="6">
    <source>
        <dbReference type="HAMAP-Rule" id="MF_01677"/>
    </source>
</evidence>
<dbReference type="Proteomes" id="UP000321157">
    <property type="component" value="Unassembled WGS sequence"/>
</dbReference>
<dbReference type="PANTHER" id="PTHR10640:SF7">
    <property type="entry name" value="METHYLTHIORIBULOSE-1-PHOSPHATE DEHYDRATASE"/>
    <property type="match status" value="1"/>
</dbReference>
<dbReference type="AlphaFoldDB" id="A0A511VBT6"/>
<dbReference type="EC" id="4.2.1.109" evidence="6"/>
<keyword evidence="9" id="KW-1185">Reference proteome</keyword>
<dbReference type="NCBIfam" id="TIGR03328">
    <property type="entry name" value="salvage_mtnB"/>
    <property type="match status" value="1"/>
</dbReference>
<gene>
    <name evidence="6 8" type="primary">mtnB</name>
    <name evidence="8" type="ORF">ADA01nite_38300</name>
</gene>
<keyword evidence="5 6" id="KW-0456">Lyase</keyword>
<evidence type="ECO:0000313" key="8">
    <source>
        <dbReference type="EMBL" id="GEN36370.1"/>
    </source>
</evidence>
<keyword evidence="2 6" id="KW-0479">Metal-binding</keyword>
<name>A0A511VBT6_9BACL</name>
<dbReference type="SMART" id="SM01007">
    <property type="entry name" value="Aldolase_II"/>
    <property type="match status" value="1"/>
</dbReference>
<dbReference type="InterPro" id="IPR036409">
    <property type="entry name" value="Aldolase_II/adducin_N_sf"/>
</dbReference>
<sequence length="235" mass="26439">MSVYTHETRQQVFQQLDKVKLAFAARDWFPGTSGNLSIKISSSPLLLAVTASGKDKTICTPHDYLVVDENSKPYETTSLKPSAETQIHTAIYRNIPETGAVFHVHTIPNNIISELYGDQGYVTLHNQELIKGLGIWEEGAEIRIPIVENYADISRLAEEVERALYPRVPGVLIRNHGIYAWGGSDFEAKRHLEAFEFLFAYHLQWLQVRHLAGSLAGQQAIQNTHSLTYHATGRQ</sequence>
<comment type="similarity">
    <text evidence="6">Belongs to the aldolase class II family. MtnB subfamily.</text>
</comment>
<keyword evidence="1 6" id="KW-0028">Amino-acid biosynthesis</keyword>
<evidence type="ECO:0000259" key="7">
    <source>
        <dbReference type="SMART" id="SM01007"/>
    </source>
</evidence>
<dbReference type="RefSeq" id="WP_146812009.1">
    <property type="nucleotide sequence ID" value="NZ_BJXX01000182.1"/>
</dbReference>
<dbReference type="SUPFAM" id="SSF53639">
    <property type="entry name" value="AraD/HMP-PK domain-like"/>
    <property type="match status" value="1"/>
</dbReference>
<dbReference type="GO" id="GO:0046570">
    <property type="term" value="F:methylthioribulose 1-phosphate dehydratase activity"/>
    <property type="evidence" value="ECO:0007669"/>
    <property type="project" value="UniProtKB-UniRule"/>
</dbReference>
<evidence type="ECO:0000313" key="9">
    <source>
        <dbReference type="Proteomes" id="UP000321157"/>
    </source>
</evidence>
<dbReference type="GO" id="GO:0019509">
    <property type="term" value="P:L-methionine salvage from methylthioadenosine"/>
    <property type="evidence" value="ECO:0007669"/>
    <property type="project" value="UniProtKB-UniRule"/>
</dbReference>
<evidence type="ECO:0000256" key="5">
    <source>
        <dbReference type="ARBA" id="ARBA00023239"/>
    </source>
</evidence>
<feature type="binding site" evidence="6">
    <location>
        <position position="105"/>
    </location>
    <ligand>
        <name>Zn(2+)</name>
        <dbReference type="ChEBI" id="CHEBI:29105"/>
    </ligand>
</feature>
<keyword evidence="3 6" id="KW-0862">Zinc</keyword>
<dbReference type="Gene3D" id="3.40.225.10">
    <property type="entry name" value="Class II aldolase/adducin N-terminal domain"/>
    <property type="match status" value="1"/>
</dbReference>
<comment type="pathway">
    <text evidence="6">Amino-acid biosynthesis; L-methionine biosynthesis via salvage pathway; L-methionine from S-methyl-5-thio-alpha-D-ribose 1-phosphate: step 2/6.</text>
</comment>
<dbReference type="OrthoDB" id="9805559at2"/>
<feature type="domain" description="Class II aldolase/adducin N-terminal" evidence="7">
    <location>
        <begin position="14"/>
        <end position="203"/>
    </location>
</feature>
<dbReference type="EMBL" id="BJXX01000182">
    <property type="protein sequence ID" value="GEN36370.1"/>
    <property type="molecule type" value="Genomic_DNA"/>
</dbReference>
<organism evidence="8 9">
    <name type="scientific">Aneurinibacillus danicus</name>
    <dbReference type="NCBI Taxonomy" id="267746"/>
    <lineage>
        <taxon>Bacteria</taxon>
        <taxon>Bacillati</taxon>
        <taxon>Bacillota</taxon>
        <taxon>Bacilli</taxon>
        <taxon>Bacillales</taxon>
        <taxon>Paenibacillaceae</taxon>
        <taxon>Aneurinibacillus group</taxon>
        <taxon>Aneurinibacillus</taxon>
    </lineage>
</organism>
<dbReference type="InterPro" id="IPR001303">
    <property type="entry name" value="Aldolase_II/adducin_N"/>
</dbReference>
<dbReference type="GO" id="GO:0005737">
    <property type="term" value="C:cytoplasm"/>
    <property type="evidence" value="ECO:0007669"/>
    <property type="project" value="UniProtKB-UniRule"/>
</dbReference>